<evidence type="ECO:0000256" key="1">
    <source>
        <dbReference type="SAM" id="MobiDB-lite"/>
    </source>
</evidence>
<organism evidence="2 3">
    <name type="scientific">Eschrichtius robustus</name>
    <name type="common">California gray whale</name>
    <name type="synonym">Eschrichtius gibbosus</name>
    <dbReference type="NCBI Taxonomy" id="9764"/>
    <lineage>
        <taxon>Eukaryota</taxon>
        <taxon>Metazoa</taxon>
        <taxon>Chordata</taxon>
        <taxon>Craniata</taxon>
        <taxon>Vertebrata</taxon>
        <taxon>Euteleostomi</taxon>
        <taxon>Mammalia</taxon>
        <taxon>Eutheria</taxon>
        <taxon>Laurasiatheria</taxon>
        <taxon>Artiodactyla</taxon>
        <taxon>Whippomorpha</taxon>
        <taxon>Cetacea</taxon>
        <taxon>Mysticeti</taxon>
        <taxon>Eschrichtiidae</taxon>
        <taxon>Eschrichtius</taxon>
    </lineage>
</organism>
<proteinExistence type="predicted"/>
<feature type="compositionally biased region" description="Polar residues" evidence="1">
    <location>
        <begin position="55"/>
        <end position="67"/>
    </location>
</feature>
<reference evidence="2 3" key="1">
    <citation type="submission" date="2022-11" db="EMBL/GenBank/DDBJ databases">
        <title>Whole genome sequence of Eschrichtius robustus ER-17-0199.</title>
        <authorList>
            <person name="Bruniche-Olsen A."/>
            <person name="Black A.N."/>
            <person name="Fields C.J."/>
            <person name="Walden K."/>
            <person name="Dewoody J.A."/>
        </authorList>
    </citation>
    <scope>NUCLEOTIDE SEQUENCE [LARGE SCALE GENOMIC DNA]</scope>
    <source>
        <strain evidence="2">ER-17-0199</strain>
        <tissue evidence="2">Blubber</tissue>
    </source>
</reference>
<dbReference type="AlphaFoldDB" id="A0AB34GUL3"/>
<gene>
    <name evidence="2" type="ORF">J1605_009966</name>
</gene>
<feature type="region of interest" description="Disordered" evidence="1">
    <location>
        <begin position="97"/>
        <end position="142"/>
    </location>
</feature>
<dbReference type="Proteomes" id="UP001159641">
    <property type="component" value="Unassembled WGS sequence"/>
</dbReference>
<keyword evidence="3" id="KW-1185">Reference proteome</keyword>
<accession>A0AB34GUL3</accession>
<dbReference type="EMBL" id="JAIQCJ010002101">
    <property type="protein sequence ID" value="KAJ8782647.1"/>
    <property type="molecule type" value="Genomic_DNA"/>
</dbReference>
<name>A0AB34GUL3_ESCRO</name>
<protein>
    <submittedName>
        <fullName evidence="2">Uncharacterized protein</fullName>
    </submittedName>
</protein>
<evidence type="ECO:0000313" key="2">
    <source>
        <dbReference type="EMBL" id="KAJ8782647.1"/>
    </source>
</evidence>
<evidence type="ECO:0000313" key="3">
    <source>
        <dbReference type="Proteomes" id="UP001159641"/>
    </source>
</evidence>
<comment type="caution">
    <text evidence="2">The sequence shown here is derived from an EMBL/GenBank/DDBJ whole genome shotgun (WGS) entry which is preliminary data.</text>
</comment>
<sequence>MSRFGEYQVPVAVFIRQKMVAGSGVMMNLMKKVRKGKQQFHNSGPPPPSPRSHAETSSRANLSQWPSQPAGVPEVAAQGGARRAHLALAAAMADSGPAGGAALAVRDPGPGSGGPGPRIYFQNPPGAAGEGPVRRQGKVTVK</sequence>
<feature type="region of interest" description="Disordered" evidence="1">
    <location>
        <begin position="33"/>
        <end position="80"/>
    </location>
</feature>